<dbReference type="EMBL" id="JADNRY010000014">
    <property type="protein sequence ID" value="KAF9074112.1"/>
    <property type="molecule type" value="Genomic_DNA"/>
</dbReference>
<protein>
    <submittedName>
        <fullName evidence="2">Uncharacterized protein</fullName>
    </submittedName>
</protein>
<feature type="compositionally biased region" description="Low complexity" evidence="1">
    <location>
        <begin position="200"/>
        <end position="214"/>
    </location>
</feature>
<name>A0A9P5Q4U8_9AGAR</name>
<dbReference type="AlphaFoldDB" id="A0A9P5Q4U8"/>
<comment type="caution">
    <text evidence="2">The sequence shown here is derived from an EMBL/GenBank/DDBJ whole genome shotgun (WGS) entry which is preliminary data.</text>
</comment>
<organism evidence="2 3">
    <name type="scientific">Rhodocollybia butyracea</name>
    <dbReference type="NCBI Taxonomy" id="206335"/>
    <lineage>
        <taxon>Eukaryota</taxon>
        <taxon>Fungi</taxon>
        <taxon>Dikarya</taxon>
        <taxon>Basidiomycota</taxon>
        <taxon>Agaricomycotina</taxon>
        <taxon>Agaricomycetes</taxon>
        <taxon>Agaricomycetidae</taxon>
        <taxon>Agaricales</taxon>
        <taxon>Marasmiineae</taxon>
        <taxon>Omphalotaceae</taxon>
        <taxon>Rhodocollybia</taxon>
    </lineage>
</organism>
<accession>A0A9P5Q4U8</accession>
<keyword evidence="3" id="KW-1185">Reference proteome</keyword>
<sequence>MFDDDQLLPPWSFPHKSDIRIAFSFVVMAPHTPWKDTPEIQDLEFALGDLEKTIRKLHETNKWFIPRLWLPDYNLFWQKLLYLYNSKRRFNCAYNIDGWENIHLGMGSREATPAQWNMRAKMTRSRRLCCYYPPLAEGGRFITFPPNTTSAPISSRLISLLPMDDSFRSDDPAKVILTPCIPERLRATLGFSYDGHTHSTHPSPRSSSMSLPTSNVCSKCKQTLLPHSNLTSSSPPPSLSPPPPPPPQYTASPPPPPLQYTASPSASSGIEVTYDFIDVNISLNF</sequence>
<feature type="region of interest" description="Disordered" evidence="1">
    <location>
        <begin position="195"/>
        <end position="214"/>
    </location>
</feature>
<evidence type="ECO:0000256" key="1">
    <source>
        <dbReference type="SAM" id="MobiDB-lite"/>
    </source>
</evidence>
<feature type="region of interest" description="Disordered" evidence="1">
    <location>
        <begin position="227"/>
        <end position="265"/>
    </location>
</feature>
<evidence type="ECO:0000313" key="2">
    <source>
        <dbReference type="EMBL" id="KAF9074112.1"/>
    </source>
</evidence>
<reference evidence="2" key="1">
    <citation type="submission" date="2020-11" db="EMBL/GenBank/DDBJ databases">
        <authorList>
            <consortium name="DOE Joint Genome Institute"/>
            <person name="Ahrendt S."/>
            <person name="Riley R."/>
            <person name="Andreopoulos W."/>
            <person name="Labutti K."/>
            <person name="Pangilinan J."/>
            <person name="Ruiz-Duenas F.J."/>
            <person name="Barrasa J.M."/>
            <person name="Sanchez-Garcia M."/>
            <person name="Camarero S."/>
            <person name="Miyauchi S."/>
            <person name="Serrano A."/>
            <person name="Linde D."/>
            <person name="Babiker R."/>
            <person name="Drula E."/>
            <person name="Ayuso-Fernandez I."/>
            <person name="Pacheco R."/>
            <person name="Padilla G."/>
            <person name="Ferreira P."/>
            <person name="Barriuso J."/>
            <person name="Kellner H."/>
            <person name="Castanera R."/>
            <person name="Alfaro M."/>
            <person name="Ramirez L."/>
            <person name="Pisabarro A.G."/>
            <person name="Kuo A."/>
            <person name="Tritt A."/>
            <person name="Lipzen A."/>
            <person name="He G."/>
            <person name="Yan M."/>
            <person name="Ng V."/>
            <person name="Cullen D."/>
            <person name="Martin F."/>
            <person name="Rosso M.-N."/>
            <person name="Henrissat B."/>
            <person name="Hibbett D."/>
            <person name="Martinez A.T."/>
            <person name="Grigoriev I.V."/>
        </authorList>
    </citation>
    <scope>NUCLEOTIDE SEQUENCE</scope>
    <source>
        <strain evidence="2">AH 40177</strain>
    </source>
</reference>
<proteinExistence type="predicted"/>
<gene>
    <name evidence="2" type="ORF">BDP27DRAFT_1444396</name>
</gene>
<evidence type="ECO:0000313" key="3">
    <source>
        <dbReference type="Proteomes" id="UP000772434"/>
    </source>
</evidence>
<dbReference type="Proteomes" id="UP000772434">
    <property type="component" value="Unassembled WGS sequence"/>
</dbReference>
<feature type="compositionally biased region" description="Pro residues" evidence="1">
    <location>
        <begin position="234"/>
        <end position="258"/>
    </location>
</feature>